<dbReference type="AlphaFoldDB" id="A0A291KES3"/>
<evidence type="ECO:0000313" key="1">
    <source>
        <dbReference type="EMBL" id="ATF25714.1"/>
    </source>
</evidence>
<sequence length="212" mass="24008">MEVLMKKSIMNSTNFTNTVTDSIVSSDAFSPHTHYVNCKIDITASFEGCEDIHFENCIFTDLTFKRCEFLDVIFSGCDLSNSDFEDSVFFRVLFKSCKLMGANFISTYSKDTQWIDSQLPYANFSEAKLVKSAFEANDMTESFFQDATFESIRFIKDRLTGCDFSQTKLKGVDLSTCEFYHIVVSPELLKGLKIAHSQASAIVHHFGVELTD</sequence>
<dbReference type="Pfam" id="PF13599">
    <property type="entry name" value="Pentapeptide_4"/>
    <property type="match status" value="1"/>
</dbReference>
<dbReference type="Proteomes" id="UP000243591">
    <property type="component" value="Chromosome"/>
</dbReference>
<organism evidence="1 2">
    <name type="scientific">Brochothrix thermosphacta</name>
    <name type="common">Microbacterium thermosphactum</name>
    <dbReference type="NCBI Taxonomy" id="2756"/>
    <lineage>
        <taxon>Bacteria</taxon>
        <taxon>Bacillati</taxon>
        <taxon>Bacillota</taxon>
        <taxon>Bacilli</taxon>
        <taxon>Bacillales</taxon>
        <taxon>Listeriaceae</taxon>
        <taxon>Brochothrix</taxon>
    </lineage>
</organism>
<accession>A0A291KES3</accession>
<proteinExistence type="predicted"/>
<dbReference type="PANTHER" id="PTHR42999:SF1">
    <property type="entry name" value="PENTAPEPTIDE REPEAT-CONTAINING PROTEIN"/>
    <property type="match status" value="1"/>
</dbReference>
<name>A0A291KES3_BROTH</name>
<keyword evidence="2" id="KW-1185">Reference proteome</keyword>
<evidence type="ECO:0000313" key="2">
    <source>
        <dbReference type="Proteomes" id="UP000243591"/>
    </source>
</evidence>
<dbReference type="Pfam" id="PF00805">
    <property type="entry name" value="Pentapeptide"/>
    <property type="match status" value="2"/>
</dbReference>
<dbReference type="Gene3D" id="2.160.20.80">
    <property type="entry name" value="E3 ubiquitin-protein ligase SopA"/>
    <property type="match status" value="1"/>
</dbReference>
<reference evidence="1 2" key="1">
    <citation type="submission" date="2017-09" db="EMBL/GenBank/DDBJ databases">
        <title>Complete Genome Sequences of Two Strains of the Meat Spoilage Bacterium Brochothrix thermosphacta Isolated from Ground Chicken.</title>
        <authorList>
            <person name="Paoli G.C."/>
            <person name="Wijey C."/>
            <person name="Chen C.-Y."/>
            <person name="Nguyen L."/>
            <person name="Yan X."/>
            <person name="Irwin P.L."/>
        </authorList>
    </citation>
    <scope>NUCLEOTIDE SEQUENCE [LARGE SCALE GENOMIC DNA]</scope>
    <source>
        <strain evidence="1 2">BI</strain>
    </source>
</reference>
<dbReference type="SUPFAM" id="SSF141571">
    <property type="entry name" value="Pentapeptide repeat-like"/>
    <property type="match status" value="1"/>
</dbReference>
<dbReference type="STRING" id="2756.BFR44_07345"/>
<dbReference type="KEGG" id="bths:CNY62_04520"/>
<dbReference type="PANTHER" id="PTHR42999">
    <property type="entry name" value="ANTIBIOTIC RESISTANCE PROTEIN MCBG"/>
    <property type="match status" value="1"/>
</dbReference>
<gene>
    <name evidence="1" type="ORF">CNY62_04520</name>
</gene>
<dbReference type="EMBL" id="CP023483">
    <property type="protein sequence ID" value="ATF25714.1"/>
    <property type="molecule type" value="Genomic_DNA"/>
</dbReference>
<dbReference type="InterPro" id="IPR052949">
    <property type="entry name" value="PA_immunity-related"/>
</dbReference>
<dbReference type="InterPro" id="IPR001646">
    <property type="entry name" value="5peptide_repeat"/>
</dbReference>
<protein>
    <submittedName>
        <fullName evidence="1">Pentapeptide repeat-containing protein</fullName>
    </submittedName>
</protein>